<keyword evidence="4 9" id="KW-0812">Transmembrane</keyword>
<keyword evidence="6 9" id="KW-0378">Hydrolase</keyword>
<dbReference type="PRINTS" id="PR00781">
    <property type="entry name" value="LIPOSIGPTASE"/>
</dbReference>
<protein>
    <recommendedName>
        <fullName evidence="9">Lipoprotein signal peptidase</fullName>
        <ecNumber evidence="9">3.4.23.36</ecNumber>
    </recommendedName>
    <alternativeName>
        <fullName evidence="9">Prolipoprotein signal peptidase</fullName>
    </alternativeName>
    <alternativeName>
        <fullName evidence="9">Signal peptidase II</fullName>
        <shortName evidence="9">SPase II</shortName>
    </alternativeName>
</protein>
<sequence>MTATRSPHLRFGLLLAAAAFLLDQATKWVVTVPLSLETQPGARIELLPIFNLQWAENTGISLSMFADGGETVRWILVAVTAIVAAAVAFWMTREKAKGDVIALALILGGAIGNILDRIRFGYVVDFADLHFGTFRPFLIFNVADACITIGVLLLVARALLLREKAPSAAERSTDGAATD</sequence>
<evidence type="ECO:0000256" key="7">
    <source>
        <dbReference type="ARBA" id="ARBA00022989"/>
    </source>
</evidence>
<dbReference type="Proteomes" id="UP000198339">
    <property type="component" value="Unassembled WGS sequence"/>
</dbReference>
<keyword evidence="7 9" id="KW-1133">Transmembrane helix</keyword>
<dbReference type="GO" id="GO:0006508">
    <property type="term" value="P:proteolysis"/>
    <property type="evidence" value="ECO:0007669"/>
    <property type="project" value="UniProtKB-KW"/>
</dbReference>
<dbReference type="UniPathway" id="UPA00665"/>
<evidence type="ECO:0000256" key="11">
    <source>
        <dbReference type="RuleBase" id="RU004181"/>
    </source>
</evidence>
<dbReference type="EC" id="3.4.23.36" evidence="9"/>
<keyword evidence="2 9" id="KW-1003">Cell membrane</keyword>
<evidence type="ECO:0000256" key="9">
    <source>
        <dbReference type="HAMAP-Rule" id="MF_00161"/>
    </source>
</evidence>
<dbReference type="PANTHER" id="PTHR33695">
    <property type="entry name" value="LIPOPROTEIN SIGNAL PEPTIDASE"/>
    <property type="match status" value="1"/>
</dbReference>
<feature type="active site" evidence="9">
    <location>
        <position position="144"/>
    </location>
</feature>
<organism evidence="12 13">
    <name type="scientific">Sphingopyxis indica</name>
    <dbReference type="NCBI Taxonomy" id="436663"/>
    <lineage>
        <taxon>Bacteria</taxon>
        <taxon>Pseudomonadati</taxon>
        <taxon>Pseudomonadota</taxon>
        <taxon>Alphaproteobacteria</taxon>
        <taxon>Sphingomonadales</taxon>
        <taxon>Sphingomonadaceae</taxon>
        <taxon>Sphingopyxis</taxon>
    </lineage>
</organism>
<comment type="similarity">
    <text evidence="1 9 11">Belongs to the peptidase A8 family.</text>
</comment>
<dbReference type="NCBIfam" id="TIGR00077">
    <property type="entry name" value="lspA"/>
    <property type="match status" value="1"/>
</dbReference>
<comment type="catalytic activity">
    <reaction evidence="9 10">
        <text>Release of signal peptides from bacterial membrane prolipoproteins. Hydrolyzes -Xaa-Yaa-Zaa-|-(S,diacylglyceryl)Cys-, in which Xaa is hydrophobic (preferably Leu), and Yaa (Ala or Ser) and Zaa (Gly or Ala) have small, neutral side chains.</text>
        <dbReference type="EC" id="3.4.23.36"/>
    </reaction>
</comment>
<feature type="transmembrane region" description="Helical" evidence="9">
    <location>
        <begin position="100"/>
        <end position="118"/>
    </location>
</feature>
<dbReference type="GO" id="GO:0004190">
    <property type="term" value="F:aspartic-type endopeptidase activity"/>
    <property type="evidence" value="ECO:0007669"/>
    <property type="project" value="UniProtKB-UniRule"/>
</dbReference>
<keyword evidence="13" id="KW-1185">Reference proteome</keyword>
<feature type="transmembrane region" description="Helical" evidence="9">
    <location>
        <begin position="71"/>
        <end position="91"/>
    </location>
</feature>
<feature type="transmembrane region" description="Helical" evidence="9">
    <location>
        <begin position="138"/>
        <end position="161"/>
    </location>
</feature>
<comment type="function">
    <text evidence="9 10">This protein specifically catalyzes the removal of signal peptides from prolipoproteins.</text>
</comment>
<dbReference type="AlphaFoldDB" id="A0A239JP25"/>
<evidence type="ECO:0000256" key="5">
    <source>
        <dbReference type="ARBA" id="ARBA00022750"/>
    </source>
</evidence>
<keyword evidence="8 9" id="KW-0472">Membrane</keyword>
<dbReference type="InterPro" id="IPR001872">
    <property type="entry name" value="Peptidase_A8"/>
</dbReference>
<comment type="subcellular location">
    <subcellularLocation>
        <location evidence="9">Cell membrane</location>
        <topology evidence="9">Multi-pass membrane protein</topology>
    </subcellularLocation>
</comment>
<dbReference type="Pfam" id="PF01252">
    <property type="entry name" value="Peptidase_A8"/>
    <property type="match status" value="1"/>
</dbReference>
<name>A0A239JP25_9SPHN</name>
<evidence type="ECO:0000256" key="10">
    <source>
        <dbReference type="RuleBase" id="RU000594"/>
    </source>
</evidence>
<keyword evidence="5 9" id="KW-0064">Aspartyl protease</keyword>
<evidence type="ECO:0000256" key="1">
    <source>
        <dbReference type="ARBA" id="ARBA00006139"/>
    </source>
</evidence>
<reference evidence="12 13" key="1">
    <citation type="submission" date="2017-06" db="EMBL/GenBank/DDBJ databases">
        <authorList>
            <person name="Kim H.J."/>
            <person name="Triplett B.A."/>
        </authorList>
    </citation>
    <scope>NUCLEOTIDE SEQUENCE [LARGE SCALE GENOMIC DNA]</scope>
    <source>
        <strain evidence="12 13">DS15</strain>
    </source>
</reference>
<dbReference type="OrthoDB" id="9810259at2"/>
<evidence type="ECO:0000256" key="6">
    <source>
        <dbReference type="ARBA" id="ARBA00022801"/>
    </source>
</evidence>
<evidence type="ECO:0000256" key="3">
    <source>
        <dbReference type="ARBA" id="ARBA00022670"/>
    </source>
</evidence>
<dbReference type="EMBL" id="FZPA01000011">
    <property type="protein sequence ID" value="SNT07585.1"/>
    <property type="molecule type" value="Genomic_DNA"/>
</dbReference>
<proteinExistence type="inferred from homology"/>
<dbReference type="HAMAP" id="MF_00161">
    <property type="entry name" value="LspA"/>
    <property type="match status" value="1"/>
</dbReference>
<dbReference type="GO" id="GO:0005886">
    <property type="term" value="C:plasma membrane"/>
    <property type="evidence" value="ECO:0007669"/>
    <property type="project" value="UniProtKB-SubCell"/>
</dbReference>
<evidence type="ECO:0000256" key="4">
    <source>
        <dbReference type="ARBA" id="ARBA00022692"/>
    </source>
</evidence>
<dbReference type="PROSITE" id="PS00855">
    <property type="entry name" value="SPASE_II"/>
    <property type="match status" value="1"/>
</dbReference>
<dbReference type="RefSeq" id="WP_089216677.1">
    <property type="nucleotide sequence ID" value="NZ_FZPA01000011.1"/>
</dbReference>
<feature type="active site" evidence="9">
    <location>
        <position position="125"/>
    </location>
</feature>
<evidence type="ECO:0000256" key="8">
    <source>
        <dbReference type="ARBA" id="ARBA00023136"/>
    </source>
</evidence>
<evidence type="ECO:0000313" key="12">
    <source>
        <dbReference type="EMBL" id="SNT07585.1"/>
    </source>
</evidence>
<dbReference type="PANTHER" id="PTHR33695:SF1">
    <property type="entry name" value="LIPOPROTEIN SIGNAL PEPTIDASE"/>
    <property type="match status" value="1"/>
</dbReference>
<gene>
    <name evidence="9" type="primary">lspA</name>
    <name evidence="12" type="ORF">SAMN06295955_1112</name>
</gene>
<keyword evidence="3 9" id="KW-0645">Protease</keyword>
<evidence type="ECO:0000256" key="2">
    <source>
        <dbReference type="ARBA" id="ARBA00022475"/>
    </source>
</evidence>
<comment type="caution">
    <text evidence="9">Lacks conserved residue(s) required for the propagation of feature annotation.</text>
</comment>
<comment type="pathway">
    <text evidence="9">Protein modification; lipoprotein biosynthesis (signal peptide cleavage).</text>
</comment>
<evidence type="ECO:0000313" key="13">
    <source>
        <dbReference type="Proteomes" id="UP000198339"/>
    </source>
</evidence>
<accession>A0A239JP25</accession>